<feature type="coiled-coil region" evidence="1">
    <location>
        <begin position="42"/>
        <end position="100"/>
    </location>
</feature>
<accession>A0A9D9IAN0</accession>
<evidence type="ECO:0000313" key="2">
    <source>
        <dbReference type="EMBL" id="MBO8469102.1"/>
    </source>
</evidence>
<evidence type="ECO:0000313" key="3">
    <source>
        <dbReference type="Proteomes" id="UP000810292"/>
    </source>
</evidence>
<gene>
    <name evidence="2" type="ORF">IAA72_04895</name>
</gene>
<protein>
    <submittedName>
        <fullName evidence="2">Uncharacterized protein</fullName>
    </submittedName>
</protein>
<dbReference type="AlphaFoldDB" id="A0A9D9IAN0"/>
<reference evidence="2" key="2">
    <citation type="journal article" date="2021" name="PeerJ">
        <title>Extensive microbial diversity within the chicken gut microbiome revealed by metagenomics and culture.</title>
        <authorList>
            <person name="Gilroy R."/>
            <person name="Ravi A."/>
            <person name="Getino M."/>
            <person name="Pursley I."/>
            <person name="Horton D.L."/>
            <person name="Alikhan N.F."/>
            <person name="Baker D."/>
            <person name="Gharbi K."/>
            <person name="Hall N."/>
            <person name="Watson M."/>
            <person name="Adriaenssens E.M."/>
            <person name="Foster-Nyarko E."/>
            <person name="Jarju S."/>
            <person name="Secka A."/>
            <person name="Antonio M."/>
            <person name="Oren A."/>
            <person name="Chaudhuri R.R."/>
            <person name="La Ragione R."/>
            <person name="Hildebrand F."/>
            <person name="Pallen M.J."/>
        </authorList>
    </citation>
    <scope>NUCLEOTIDE SEQUENCE</scope>
    <source>
        <strain evidence="2">14700</strain>
    </source>
</reference>
<keyword evidence="1" id="KW-0175">Coiled coil</keyword>
<organism evidence="2 3">
    <name type="scientific">Candidatus Ornithospirochaeta stercoravium</name>
    <dbReference type="NCBI Taxonomy" id="2840897"/>
    <lineage>
        <taxon>Bacteria</taxon>
        <taxon>Pseudomonadati</taxon>
        <taxon>Spirochaetota</taxon>
        <taxon>Spirochaetia</taxon>
        <taxon>Spirochaetales</taxon>
        <taxon>Spirochaetaceae</taxon>
        <taxon>Spirochaetaceae incertae sedis</taxon>
        <taxon>Candidatus Ornithospirochaeta</taxon>
    </lineage>
</organism>
<feature type="coiled-coil region" evidence="1">
    <location>
        <begin position="276"/>
        <end position="340"/>
    </location>
</feature>
<evidence type="ECO:0000256" key="1">
    <source>
        <dbReference type="SAM" id="Coils"/>
    </source>
</evidence>
<dbReference type="Proteomes" id="UP000810292">
    <property type="component" value="Unassembled WGS sequence"/>
</dbReference>
<feature type="non-terminal residue" evidence="2">
    <location>
        <position position="340"/>
    </location>
</feature>
<dbReference type="EMBL" id="JADIMF010000074">
    <property type="protein sequence ID" value="MBO8469102.1"/>
    <property type="molecule type" value="Genomic_DNA"/>
</dbReference>
<comment type="caution">
    <text evidence="2">The sequence shown here is derived from an EMBL/GenBank/DDBJ whole genome shotgun (WGS) entry which is preliminary data.</text>
</comment>
<sequence>MAYDDEKEEIEREIIKESEDFRLFSSELGRIMFSSPVLREETESLRTRLDDIRKRRKEEEKKLSIMKETVSSYEERKARKEALEGLIEKSKAESKELSVRLGAAIYEQCSFSIPDKTVFAAVYSDLAEDNRLEESSSSPFMRILNHGKAALRKMGRDSRYASYASIALSSSAELEGNAFALKGQIEDIKKEEAEMTAERDALLDSLESDSDSYREMVRTSIAESTSVIEKLGKSEEEAEAEIGRFFFDRGGDWIDETTPQEALDSVEKMLLSANRTEELRKNLDKLERSAKRDEYNALIESEEGKIKVLEEDKARLDAEIEEMKAEIARLRREIDKLGGD</sequence>
<name>A0A9D9IAN0_9SPIO</name>
<reference evidence="2" key="1">
    <citation type="submission" date="2020-10" db="EMBL/GenBank/DDBJ databases">
        <authorList>
            <person name="Gilroy R."/>
        </authorList>
    </citation>
    <scope>NUCLEOTIDE SEQUENCE</scope>
    <source>
        <strain evidence="2">14700</strain>
    </source>
</reference>
<proteinExistence type="predicted"/>